<keyword evidence="1" id="KW-0812">Transmembrane</keyword>
<dbReference type="RefSeq" id="WP_116042666.1">
    <property type="nucleotide sequence ID" value="NZ_QUBQ01000001.1"/>
</dbReference>
<dbReference type="Proteomes" id="UP000261905">
    <property type="component" value="Unassembled WGS sequence"/>
</dbReference>
<sequence length="186" mass="21132">MMNLLSSKKIMLVISIVLIAAVSILLYQHVFKEKTLSKKPLSVHATVLYAPQTLSELKSDASLIVFGEVVSQHEPSTFAVASYMEIKDTLKGKPYDFIRVYQVGQMNEETVMEKGKKYLLFLNDQENGVEGSFHIVGANHGLFYVDKKGNLYAEHELMQKELEDTFQTSVSYNKKKKSAFEQWLAE</sequence>
<keyword evidence="1" id="KW-1133">Transmembrane helix</keyword>
<organism evidence="2 3">
    <name type="scientific">Paenibacillus paeoniae</name>
    <dbReference type="NCBI Taxonomy" id="2292705"/>
    <lineage>
        <taxon>Bacteria</taxon>
        <taxon>Bacillati</taxon>
        <taxon>Bacillota</taxon>
        <taxon>Bacilli</taxon>
        <taxon>Bacillales</taxon>
        <taxon>Paenibacillaceae</taxon>
        <taxon>Paenibacillus</taxon>
    </lineage>
</organism>
<name>A0A371PK34_9BACL</name>
<dbReference type="AlphaFoldDB" id="A0A371PK34"/>
<comment type="caution">
    <text evidence="2">The sequence shown here is derived from an EMBL/GenBank/DDBJ whole genome shotgun (WGS) entry which is preliminary data.</text>
</comment>
<evidence type="ECO:0000256" key="1">
    <source>
        <dbReference type="SAM" id="Phobius"/>
    </source>
</evidence>
<proteinExistence type="predicted"/>
<reference evidence="2 3" key="1">
    <citation type="submission" date="2018-08" db="EMBL/GenBank/DDBJ databases">
        <title>Paenibacillus sp. M4BSY-1, whole genome shotgun sequence.</title>
        <authorList>
            <person name="Tuo L."/>
        </authorList>
    </citation>
    <scope>NUCLEOTIDE SEQUENCE [LARGE SCALE GENOMIC DNA]</scope>
    <source>
        <strain evidence="2 3">M4BSY-1</strain>
    </source>
</reference>
<keyword evidence="1" id="KW-0472">Membrane</keyword>
<evidence type="ECO:0000313" key="2">
    <source>
        <dbReference type="EMBL" id="REK76019.1"/>
    </source>
</evidence>
<protein>
    <submittedName>
        <fullName evidence="2">Uncharacterized protein</fullName>
    </submittedName>
</protein>
<gene>
    <name evidence="2" type="ORF">DX130_02845</name>
</gene>
<dbReference type="EMBL" id="QUBQ01000001">
    <property type="protein sequence ID" value="REK76019.1"/>
    <property type="molecule type" value="Genomic_DNA"/>
</dbReference>
<feature type="transmembrane region" description="Helical" evidence="1">
    <location>
        <begin position="12"/>
        <end position="31"/>
    </location>
</feature>
<accession>A0A371PK34</accession>
<keyword evidence="3" id="KW-1185">Reference proteome</keyword>
<evidence type="ECO:0000313" key="3">
    <source>
        <dbReference type="Proteomes" id="UP000261905"/>
    </source>
</evidence>